<feature type="compositionally biased region" description="Low complexity" evidence="1">
    <location>
        <begin position="880"/>
        <end position="895"/>
    </location>
</feature>
<feature type="non-terminal residue" evidence="2">
    <location>
        <position position="895"/>
    </location>
</feature>
<organism evidence="2">
    <name type="scientific">Tanacetum cinerariifolium</name>
    <name type="common">Dalmatian daisy</name>
    <name type="synonym">Chrysanthemum cinerariifolium</name>
    <dbReference type="NCBI Taxonomy" id="118510"/>
    <lineage>
        <taxon>Eukaryota</taxon>
        <taxon>Viridiplantae</taxon>
        <taxon>Streptophyta</taxon>
        <taxon>Embryophyta</taxon>
        <taxon>Tracheophyta</taxon>
        <taxon>Spermatophyta</taxon>
        <taxon>Magnoliopsida</taxon>
        <taxon>eudicotyledons</taxon>
        <taxon>Gunneridae</taxon>
        <taxon>Pentapetalae</taxon>
        <taxon>asterids</taxon>
        <taxon>campanulids</taxon>
        <taxon>Asterales</taxon>
        <taxon>Asteraceae</taxon>
        <taxon>Asteroideae</taxon>
        <taxon>Anthemideae</taxon>
        <taxon>Anthemidinae</taxon>
        <taxon>Tanacetum</taxon>
    </lineage>
</organism>
<feature type="region of interest" description="Disordered" evidence="1">
    <location>
        <begin position="497"/>
        <end position="546"/>
    </location>
</feature>
<evidence type="ECO:0008006" key="3">
    <source>
        <dbReference type="Google" id="ProtNLM"/>
    </source>
</evidence>
<feature type="region of interest" description="Disordered" evidence="1">
    <location>
        <begin position="210"/>
        <end position="311"/>
    </location>
</feature>
<protein>
    <recommendedName>
        <fullName evidence="3">Monodehydroascorbate reductase</fullName>
    </recommendedName>
</protein>
<feature type="compositionally biased region" description="Acidic residues" evidence="1">
    <location>
        <begin position="233"/>
        <end position="252"/>
    </location>
</feature>
<dbReference type="AlphaFoldDB" id="A0A699IHD0"/>
<reference evidence="2" key="1">
    <citation type="journal article" date="2019" name="Sci. Rep.">
        <title>Draft genome of Tanacetum cinerariifolium, the natural source of mosquito coil.</title>
        <authorList>
            <person name="Yamashiro T."/>
            <person name="Shiraishi A."/>
            <person name="Satake H."/>
            <person name="Nakayama K."/>
        </authorList>
    </citation>
    <scope>NUCLEOTIDE SEQUENCE</scope>
</reference>
<evidence type="ECO:0000256" key="1">
    <source>
        <dbReference type="SAM" id="MobiDB-lite"/>
    </source>
</evidence>
<feature type="compositionally biased region" description="Acidic residues" evidence="1">
    <location>
        <begin position="283"/>
        <end position="311"/>
    </location>
</feature>
<sequence length="895" mass="102343">MQEFLVTDTVHHHAIRFKMDNKKHIMNLELFRDMLHICPRVHGQSFAEPPFEEEILAFIRFIGHSAAIRMLTNVNINKLYQPWRYFAAIINKCLTRKSSGYDSLRLSQAQILWRLYHKRNVDYAYLMWEDFVYQAEHKNSKKSNEMYYPRFTKVIIHHFMSKDPSIPRRNKGKQAAKASKAKSLSALSEVAITEAQQLKLVTKRSLQHTHISQVSGSGADEGTGSIPGVPDVLSDESEEELSWNSTDDEGDDDERKDGDGDEKDDGDDGEEGDDDQEVVRDDDKDDEKDDEEESGYDEQEYNEETRDEESFDLILKTPENSDDEGNGDEDLGLNFGMESIFETTSQMDVQTPTSMAPLPMTAPTMTPSTIATITTTSQAPILPTTTPSTIIQNLPNFGSLFGFNNRLRTLEANFSNFMQTNQFAGAVSAIPGINIIKEQVKEQVKVQVFKILPRIKQTVNKQLEAEVLTRSSHSSKTSYSVAADLSEMELKKIIIEKMEGNKRRDDDADKEEEPSAGPDRGSKRRREGKEPESASAPKKTATRSAGSIQPWISELAKLSDSRSSFNELMDTPLDFSNFLINLLKVDTLTPELLAGPTHELMKGSCKSLVELEYQLEEVFKATTDQLDWVNPEGQQYPHNMLKPLPLIPNNRGRRVIPFEHFINNDLEYLRGEDLVPRTIWIKEPIGYDKHALWGVSHWGRKRQQFYGFAVNRETMDTTISQQVAMDEALVPHAQRLRIGKSNFRLLPDIKSKESTLQLVYDVLRLCLFFKAFLVISDVPQIYMQEFSATATVHHHAIRFKMDNKKHIVEHKNHKKSNEMYYPWFTKVIIHHFMSKDPSIPRRNKVNWHYVRDDHMFSTIKLVSRHRTRAAPPKPKASVQRTRSSSDTSITPPTTG</sequence>
<feature type="region of interest" description="Disordered" evidence="1">
    <location>
        <begin position="863"/>
        <end position="895"/>
    </location>
</feature>
<name>A0A699IHD0_TANCI</name>
<proteinExistence type="predicted"/>
<dbReference type="EMBL" id="BKCJ010301305">
    <property type="protein sequence ID" value="GEZ61871.1"/>
    <property type="molecule type" value="Genomic_DNA"/>
</dbReference>
<evidence type="ECO:0000313" key="2">
    <source>
        <dbReference type="EMBL" id="GEZ61871.1"/>
    </source>
</evidence>
<comment type="caution">
    <text evidence="2">The sequence shown here is derived from an EMBL/GenBank/DDBJ whole genome shotgun (WGS) entry which is preliminary data.</text>
</comment>
<feature type="compositionally biased region" description="Acidic residues" evidence="1">
    <location>
        <begin position="259"/>
        <end position="276"/>
    </location>
</feature>
<accession>A0A699IHD0</accession>
<feature type="compositionally biased region" description="Basic and acidic residues" evidence="1">
    <location>
        <begin position="497"/>
        <end position="507"/>
    </location>
</feature>
<gene>
    <name evidence="2" type="ORF">Tci_533844</name>
</gene>